<evidence type="ECO:0000256" key="9">
    <source>
        <dbReference type="ARBA" id="ARBA00057626"/>
    </source>
</evidence>
<dbReference type="FunFam" id="3.30.70.870:FF:000004">
    <property type="entry name" value="Translation factor GUF1, mitochondrial"/>
    <property type="match status" value="1"/>
</dbReference>
<dbReference type="InterPro" id="IPR005225">
    <property type="entry name" value="Small_GTP-bd"/>
</dbReference>
<proteinExistence type="inferred from homology"/>
<dbReference type="CDD" id="cd16260">
    <property type="entry name" value="EF4_III"/>
    <property type="match status" value="1"/>
</dbReference>
<dbReference type="InterPro" id="IPR000795">
    <property type="entry name" value="T_Tr_GTP-bd_dom"/>
</dbReference>
<keyword evidence="7 12" id="KW-0472">Membrane</keyword>
<gene>
    <name evidence="12" type="primary">lepA</name>
    <name evidence="14" type="ORF">ENN92_00470</name>
</gene>
<dbReference type="InterPro" id="IPR000640">
    <property type="entry name" value="EFG_V-like"/>
</dbReference>
<name>A0A7C1HDH4_UNCKA</name>
<dbReference type="InterPro" id="IPR035654">
    <property type="entry name" value="LepA_IV"/>
</dbReference>
<evidence type="ECO:0000313" key="14">
    <source>
        <dbReference type="EMBL" id="HDQ88613.1"/>
    </source>
</evidence>
<dbReference type="NCBIfam" id="TIGR00231">
    <property type="entry name" value="small_GTP"/>
    <property type="match status" value="1"/>
</dbReference>
<evidence type="ECO:0000256" key="6">
    <source>
        <dbReference type="ARBA" id="ARBA00023134"/>
    </source>
</evidence>
<dbReference type="InterPro" id="IPR006297">
    <property type="entry name" value="EF-4"/>
</dbReference>
<dbReference type="FunFam" id="3.30.70.240:FF:000007">
    <property type="entry name" value="Translation factor GUF1, mitochondrial"/>
    <property type="match status" value="1"/>
</dbReference>
<dbReference type="Proteomes" id="UP000886066">
    <property type="component" value="Unassembled WGS sequence"/>
</dbReference>
<keyword evidence="6 12" id="KW-0342">GTP-binding</keyword>
<evidence type="ECO:0000256" key="5">
    <source>
        <dbReference type="ARBA" id="ARBA00022917"/>
    </source>
</evidence>
<dbReference type="Gene3D" id="3.30.70.240">
    <property type="match status" value="1"/>
</dbReference>
<evidence type="ECO:0000256" key="8">
    <source>
        <dbReference type="ARBA" id="ARBA00050293"/>
    </source>
</evidence>
<dbReference type="Gene3D" id="3.30.70.2570">
    <property type="entry name" value="Elongation factor 4, C-terminal domain"/>
    <property type="match status" value="1"/>
</dbReference>
<dbReference type="PROSITE" id="PS00301">
    <property type="entry name" value="G_TR_1"/>
    <property type="match status" value="1"/>
</dbReference>
<dbReference type="SUPFAM" id="SSF54980">
    <property type="entry name" value="EF-G C-terminal domain-like"/>
    <property type="match status" value="2"/>
</dbReference>
<evidence type="ECO:0000256" key="3">
    <source>
        <dbReference type="ARBA" id="ARBA00022741"/>
    </source>
</evidence>
<dbReference type="PROSITE" id="PS51722">
    <property type="entry name" value="G_TR_2"/>
    <property type="match status" value="1"/>
</dbReference>
<comment type="subcellular location">
    <subcellularLocation>
        <location evidence="12">Cell membrane</location>
        <topology evidence="12">Peripheral membrane protein</topology>
        <orientation evidence="12">Cytoplasmic side</orientation>
    </subcellularLocation>
</comment>
<dbReference type="PANTHER" id="PTHR43512">
    <property type="entry name" value="TRANSLATION FACTOR GUF1-RELATED"/>
    <property type="match status" value="1"/>
</dbReference>
<dbReference type="FunFam" id="3.30.70.2570:FF:000001">
    <property type="entry name" value="Translation factor GUF1, mitochondrial"/>
    <property type="match status" value="1"/>
</dbReference>
<evidence type="ECO:0000256" key="12">
    <source>
        <dbReference type="HAMAP-Rule" id="MF_00071"/>
    </source>
</evidence>
<keyword evidence="3 12" id="KW-0547">Nucleotide-binding</keyword>
<reference evidence="14" key="1">
    <citation type="journal article" date="2020" name="mSystems">
        <title>Genome- and Community-Level Interaction Insights into Carbon Utilization and Element Cycling Functions of Hydrothermarchaeota in Hydrothermal Sediment.</title>
        <authorList>
            <person name="Zhou Z."/>
            <person name="Liu Y."/>
            <person name="Xu W."/>
            <person name="Pan J."/>
            <person name="Luo Z.H."/>
            <person name="Li M."/>
        </authorList>
    </citation>
    <scope>NUCLEOTIDE SEQUENCE [LARGE SCALE GENOMIC DNA]</scope>
    <source>
        <strain evidence="14">SpSt-1219</strain>
    </source>
</reference>
<sequence>METQNIRNFCIIAHIDHGKSTLADRFLEVTKTVEKRKLKKQTMDQLDLEREKGITIKLKAVRMSYTQEGQNYQLNLIDTPGHVDFAYEVSRSLVACEGAILVVDATQGIQAQTVSNVYKALEANLTIIPVINKIDVIGHHAEEVIQDLIDTFGFNREDILSVSAKTGENVGALLEEVIKKVPSPKGRKENTLQGLVFDVFFDDYLGVVTVVKIENGQLSEGNLAKNSGEEIHFLAANTSTTIQEIGIFTPTRQKINQLTAGEVGYIATGLKDIHAISVGDTVCLVAQKSQVQLLPGYKEIKPFVFVSLYPIDNDEFPELRKALEKLSLSDAALSYEPESSGALGFGFRCGFLGLLHADVVQERLEREYDLNLISTIPSVEYKVYLTKGEELLVKRPSELPLVTQIEKIEEPWILTNIVAPSSYVGPIITLCEKRRGVQKSVEYPSEQRVIFEYELPLNELIQGFFDELKSVSSGFASIDYDFLEYRVADVVKMDILVHGEIVEPLSHMVLRKEAKLKGRAIIAKLKDILPRQQFKVSLQAAIGGNIVARDTLGSMGKNVLAKMSGGHRERKDKLLEIQKKGKAKMKRIGKVDVPQEAFREILGA</sequence>
<protein>
    <recommendedName>
        <fullName evidence="11 12">Elongation factor 4</fullName>
        <shortName evidence="12">EF-4</shortName>
        <ecNumber evidence="11 12">3.6.5.n1</ecNumber>
    </recommendedName>
    <alternativeName>
        <fullName evidence="12">Ribosomal back-translocase LepA</fullName>
    </alternativeName>
</protein>
<dbReference type="GO" id="GO:0045727">
    <property type="term" value="P:positive regulation of translation"/>
    <property type="evidence" value="ECO:0007669"/>
    <property type="project" value="UniProtKB-UniRule"/>
</dbReference>
<feature type="domain" description="Tr-type G" evidence="13">
    <location>
        <begin position="4"/>
        <end position="185"/>
    </location>
</feature>
<dbReference type="Pfam" id="PF06421">
    <property type="entry name" value="LepA_C"/>
    <property type="match status" value="1"/>
</dbReference>
<keyword evidence="14" id="KW-0251">Elongation factor</keyword>
<dbReference type="EC" id="3.6.5.n1" evidence="11 12"/>
<dbReference type="PRINTS" id="PR00315">
    <property type="entry name" value="ELONGATNFCT"/>
</dbReference>
<feature type="binding site" evidence="12">
    <location>
        <begin position="132"/>
        <end position="135"/>
    </location>
    <ligand>
        <name>GTP</name>
        <dbReference type="ChEBI" id="CHEBI:37565"/>
    </ligand>
</feature>
<dbReference type="SUPFAM" id="SSF52540">
    <property type="entry name" value="P-loop containing nucleoside triphosphate hydrolases"/>
    <property type="match status" value="1"/>
</dbReference>
<dbReference type="InterPro" id="IPR009000">
    <property type="entry name" value="Transl_B-barrel_sf"/>
</dbReference>
<dbReference type="GO" id="GO:0003746">
    <property type="term" value="F:translation elongation factor activity"/>
    <property type="evidence" value="ECO:0007669"/>
    <property type="project" value="UniProtKB-UniRule"/>
</dbReference>
<comment type="caution">
    <text evidence="14">The sequence shown here is derived from an EMBL/GenBank/DDBJ whole genome shotgun (WGS) entry which is preliminary data.</text>
</comment>
<dbReference type="GO" id="GO:0005886">
    <property type="term" value="C:plasma membrane"/>
    <property type="evidence" value="ECO:0007669"/>
    <property type="project" value="UniProtKB-SubCell"/>
</dbReference>
<feature type="binding site" evidence="12">
    <location>
        <begin position="16"/>
        <end position="21"/>
    </location>
    <ligand>
        <name>GTP</name>
        <dbReference type="ChEBI" id="CHEBI:37565"/>
    </ligand>
</feature>
<dbReference type="NCBIfam" id="TIGR01393">
    <property type="entry name" value="lepA"/>
    <property type="match status" value="1"/>
</dbReference>
<dbReference type="Gene3D" id="3.30.70.870">
    <property type="entry name" value="Elongation Factor G (Translational Gtpase), domain 3"/>
    <property type="match status" value="1"/>
</dbReference>
<dbReference type="InterPro" id="IPR013842">
    <property type="entry name" value="LepA_CTD"/>
</dbReference>
<dbReference type="Gene3D" id="2.40.30.10">
    <property type="entry name" value="Translation factors"/>
    <property type="match status" value="1"/>
</dbReference>
<dbReference type="GO" id="GO:0005525">
    <property type="term" value="F:GTP binding"/>
    <property type="evidence" value="ECO:0007669"/>
    <property type="project" value="UniProtKB-UniRule"/>
</dbReference>
<keyword evidence="5 12" id="KW-0648">Protein biosynthesis</keyword>
<dbReference type="SUPFAM" id="SSF50447">
    <property type="entry name" value="Translation proteins"/>
    <property type="match status" value="1"/>
</dbReference>
<evidence type="ECO:0000256" key="2">
    <source>
        <dbReference type="ARBA" id="ARBA00022475"/>
    </source>
</evidence>
<evidence type="ECO:0000256" key="1">
    <source>
        <dbReference type="ARBA" id="ARBA00005454"/>
    </source>
</evidence>
<dbReference type="Gene3D" id="3.40.50.300">
    <property type="entry name" value="P-loop containing nucleotide triphosphate hydrolases"/>
    <property type="match status" value="1"/>
</dbReference>
<dbReference type="PANTHER" id="PTHR43512:SF4">
    <property type="entry name" value="TRANSLATION FACTOR GUF1 HOMOLOG, CHLOROPLASTIC"/>
    <property type="match status" value="1"/>
</dbReference>
<dbReference type="Pfam" id="PF00679">
    <property type="entry name" value="EFG_C"/>
    <property type="match status" value="1"/>
</dbReference>
<evidence type="ECO:0000256" key="7">
    <source>
        <dbReference type="ARBA" id="ARBA00023136"/>
    </source>
</evidence>
<dbReference type="AlphaFoldDB" id="A0A7C1HDH4"/>
<comment type="similarity">
    <text evidence="10">Belongs to the GTP-binding elongation factor family. LepA subfamily.</text>
</comment>
<dbReference type="GO" id="GO:0043022">
    <property type="term" value="F:ribosome binding"/>
    <property type="evidence" value="ECO:0007669"/>
    <property type="project" value="UniProtKB-UniRule"/>
</dbReference>
<dbReference type="GO" id="GO:0003924">
    <property type="term" value="F:GTPase activity"/>
    <property type="evidence" value="ECO:0007669"/>
    <property type="project" value="UniProtKB-UniRule"/>
</dbReference>
<dbReference type="CDD" id="cd03709">
    <property type="entry name" value="lepA_C"/>
    <property type="match status" value="1"/>
</dbReference>
<evidence type="ECO:0000256" key="11">
    <source>
        <dbReference type="ARBA" id="ARBA00066744"/>
    </source>
</evidence>
<accession>A0A7C1HDH4</accession>
<evidence type="ECO:0000256" key="4">
    <source>
        <dbReference type="ARBA" id="ARBA00022801"/>
    </source>
</evidence>
<dbReference type="EMBL" id="DSDM01000025">
    <property type="protein sequence ID" value="HDQ88613.1"/>
    <property type="molecule type" value="Genomic_DNA"/>
</dbReference>
<dbReference type="CDD" id="cd01890">
    <property type="entry name" value="LepA"/>
    <property type="match status" value="1"/>
</dbReference>
<keyword evidence="4 12" id="KW-0378">Hydrolase</keyword>
<keyword evidence="2 12" id="KW-1003">Cell membrane</keyword>
<organism evidence="14">
    <name type="scientific">candidate division WWE3 bacterium</name>
    <dbReference type="NCBI Taxonomy" id="2053526"/>
    <lineage>
        <taxon>Bacteria</taxon>
        <taxon>Katanobacteria</taxon>
    </lineage>
</organism>
<dbReference type="InterPro" id="IPR035647">
    <property type="entry name" value="EFG_III/V"/>
</dbReference>
<dbReference type="FunFam" id="3.40.50.300:FF:000078">
    <property type="entry name" value="Elongation factor 4"/>
    <property type="match status" value="1"/>
</dbReference>
<comment type="similarity">
    <text evidence="1 12">Belongs to the TRAFAC class translation factor GTPase superfamily. Classic translation factor GTPase family. LepA subfamily.</text>
</comment>
<evidence type="ECO:0000256" key="10">
    <source>
        <dbReference type="ARBA" id="ARBA00061052"/>
    </source>
</evidence>
<evidence type="ECO:0000259" key="13">
    <source>
        <dbReference type="PROSITE" id="PS51722"/>
    </source>
</evidence>
<dbReference type="InterPro" id="IPR031157">
    <property type="entry name" value="G_TR_CS"/>
</dbReference>
<dbReference type="Pfam" id="PF00009">
    <property type="entry name" value="GTP_EFTU"/>
    <property type="match status" value="1"/>
</dbReference>
<dbReference type="HAMAP" id="MF_00071">
    <property type="entry name" value="LepA"/>
    <property type="match status" value="1"/>
</dbReference>
<dbReference type="InterPro" id="IPR038363">
    <property type="entry name" value="LepA_C_sf"/>
</dbReference>
<dbReference type="InterPro" id="IPR027417">
    <property type="entry name" value="P-loop_NTPase"/>
</dbReference>
<comment type="catalytic activity">
    <reaction evidence="8 12">
        <text>GTP + H2O = GDP + phosphate + H(+)</text>
        <dbReference type="Rhea" id="RHEA:19669"/>
        <dbReference type="ChEBI" id="CHEBI:15377"/>
        <dbReference type="ChEBI" id="CHEBI:15378"/>
        <dbReference type="ChEBI" id="CHEBI:37565"/>
        <dbReference type="ChEBI" id="CHEBI:43474"/>
        <dbReference type="ChEBI" id="CHEBI:58189"/>
        <dbReference type="EC" id="3.6.5.n1"/>
    </reaction>
</comment>
<comment type="function">
    <text evidence="9 12">Required for accurate and efficient protein synthesis under certain stress conditions. May act as a fidelity factor of the translation reaction, by catalyzing a one-codon backward translocation of tRNAs on improperly translocated ribosomes. Back-translocation proceeds from a post-translocation (POST) complex to a pre-translocation (PRE) complex, thus giving elongation factor G a second chance to translocate the tRNAs correctly. Binds to ribosomes in a GTP-dependent manner.</text>
</comment>